<dbReference type="Gene3D" id="2.40.40.10">
    <property type="entry name" value="RlpA-like domain"/>
    <property type="match status" value="1"/>
</dbReference>
<dbReference type="AlphaFoldDB" id="A0A1C9II66"/>
<organism evidence="5">
    <name type="scientific">Colletotrichum falcatum</name>
    <dbReference type="NCBI Taxonomy" id="129314"/>
    <lineage>
        <taxon>Eukaryota</taxon>
        <taxon>Fungi</taxon>
        <taxon>Dikarya</taxon>
        <taxon>Ascomycota</taxon>
        <taxon>Pezizomycotina</taxon>
        <taxon>Sordariomycetes</taxon>
        <taxon>Hypocreomycetidae</taxon>
        <taxon>Glomerellales</taxon>
        <taxon>Glomerellaceae</taxon>
        <taxon>Colletotrichum</taxon>
        <taxon>Colletotrichum graminicola species complex</taxon>
    </lineage>
</organism>
<name>A0A1C9II66_9PEZI</name>
<evidence type="ECO:0000256" key="4">
    <source>
        <dbReference type="SAM" id="MobiDB-lite"/>
    </source>
</evidence>
<feature type="non-terminal residue" evidence="5">
    <location>
        <position position="1"/>
    </location>
</feature>
<dbReference type="SMR" id="A0A1C9II66"/>
<dbReference type="SUPFAM" id="SSF50685">
    <property type="entry name" value="Barwin-like endoglucanases"/>
    <property type="match status" value="1"/>
</dbReference>
<feature type="region of interest" description="Disordered" evidence="4">
    <location>
        <begin position="52"/>
        <end position="71"/>
    </location>
</feature>
<comment type="subcellular location">
    <subcellularLocation>
        <location evidence="1">Secreted</location>
    </subcellularLocation>
</comment>
<dbReference type="CDD" id="cd22778">
    <property type="entry name" value="DPBB_CEPL-like"/>
    <property type="match status" value="1"/>
</dbReference>
<gene>
    <name evidence="6" type="primary">EPL1</name>
</gene>
<keyword evidence="3" id="KW-0964">Secreted</keyword>
<dbReference type="EMBL" id="KU594328">
    <property type="protein sequence ID" value="AOP04240.1"/>
    <property type="molecule type" value="mRNA"/>
</dbReference>
<accession>A0A1C9II66</accession>
<reference evidence="6" key="2">
    <citation type="journal article" date="2017" name="J. Proteomics">
        <title>Comparative secretome analysis of Colletotrichum falcatum identifies a cerato-platanin protein (EPL1) as a potential pathogen-associated molecular pattern (PAMP) inducing systemic resistance in sugarcane.</title>
        <authorList>
            <person name="Ashwin N.M.R."/>
            <person name="Barnabas L."/>
            <person name="Ramesh Sundar A."/>
            <person name="Malathi P."/>
            <person name="Viswanathan R."/>
            <person name="Masi A."/>
            <person name="Agrawal G.K."/>
            <person name="Rakwal R."/>
        </authorList>
    </citation>
    <scope>NUCLEOTIDE SEQUENCE</scope>
    <source>
        <strain evidence="6">Cf671</strain>
    </source>
</reference>
<evidence type="ECO:0000256" key="1">
    <source>
        <dbReference type="ARBA" id="ARBA00004613"/>
    </source>
</evidence>
<dbReference type="InterPro" id="IPR010829">
    <property type="entry name" value="Cerato-platanin"/>
</dbReference>
<evidence type="ECO:0000313" key="5">
    <source>
        <dbReference type="EMBL" id="AOP04240.1"/>
    </source>
</evidence>
<dbReference type="Pfam" id="PF07249">
    <property type="entry name" value="Cerato-platanin"/>
    <property type="match status" value="1"/>
</dbReference>
<sequence>WRRVDCPSCIKRLRSRLVWEVILSPHPHQLLLFINLSSHHLQPSQLKASELPLQTPVSPPTHTHTHTHTHTSDNMQFSSLVTFLSSVAAAAAVSVSYDTGYDDGSRSLTAVSCSDGPNGLMTKYKWQTQAQCARFPYIGGTDAVAGWNSPNCGTCWQLSYNGRSINVLAIDHAASGFNIALGAMNDLTNGQAAQLGRIDAQVVQVGLNACGL</sequence>
<protein>
    <submittedName>
        <fullName evidence="5">EPL1 protein</fullName>
    </submittedName>
    <submittedName>
        <fullName evidence="6">Eliciting plant response-like protein</fullName>
    </submittedName>
</protein>
<evidence type="ECO:0000313" key="6">
    <source>
        <dbReference type="EMBL" id="ARX98192.1"/>
    </source>
</evidence>
<dbReference type="EMBL" id="KY178272">
    <property type="protein sequence ID" value="ARX98192.1"/>
    <property type="molecule type" value="Genomic_DNA"/>
</dbReference>
<reference evidence="5" key="1">
    <citation type="submission" date="2016-01" db="EMBL/GenBank/DDBJ databases">
        <title>Identification and characterization of low molecular weight secreted proteins of Colletotrichum falcatum.</title>
        <authorList>
            <person name="Ashwin N.M.R."/>
            <person name="Leonard Barnabas E."/>
            <person name="Ramesh Sundar A."/>
            <person name="Malathi P."/>
            <person name="Viswanathan R."/>
        </authorList>
    </citation>
    <scope>NUCLEOTIDE SEQUENCE</scope>
    <source>
        <strain evidence="5">Cf 671</strain>
    </source>
</reference>
<comment type="similarity">
    <text evidence="2">Belongs to the cerato-platanin family.</text>
</comment>
<dbReference type="GO" id="GO:0005576">
    <property type="term" value="C:extracellular region"/>
    <property type="evidence" value="ECO:0007669"/>
    <property type="project" value="UniProtKB-SubCell"/>
</dbReference>
<evidence type="ECO:0000256" key="3">
    <source>
        <dbReference type="ARBA" id="ARBA00022525"/>
    </source>
</evidence>
<evidence type="ECO:0000256" key="2">
    <source>
        <dbReference type="ARBA" id="ARBA00010421"/>
    </source>
</evidence>
<dbReference type="InterPro" id="IPR036908">
    <property type="entry name" value="RlpA-like_sf"/>
</dbReference>
<proteinExistence type="evidence at transcript level"/>